<gene>
    <name evidence="1" type="ORF">AOZ06_40365</name>
</gene>
<dbReference type="RefSeq" id="WP_054294180.1">
    <property type="nucleotide sequence ID" value="NZ_CP012752.1"/>
</dbReference>
<keyword evidence="2" id="KW-1185">Reference proteome</keyword>
<proteinExistence type="predicted"/>
<organism evidence="1 2">
    <name type="scientific">Kibdelosporangium phytohabitans</name>
    <dbReference type="NCBI Taxonomy" id="860235"/>
    <lineage>
        <taxon>Bacteria</taxon>
        <taxon>Bacillati</taxon>
        <taxon>Actinomycetota</taxon>
        <taxon>Actinomycetes</taxon>
        <taxon>Pseudonocardiales</taxon>
        <taxon>Pseudonocardiaceae</taxon>
        <taxon>Kibdelosporangium</taxon>
    </lineage>
</organism>
<accession>A0A0N9I8N8</accession>
<dbReference type="KEGG" id="kphy:AOZ06_40365"/>
<dbReference type="STRING" id="860235.AOZ06_40365"/>
<evidence type="ECO:0000313" key="1">
    <source>
        <dbReference type="EMBL" id="ALG12285.1"/>
    </source>
</evidence>
<evidence type="ECO:0008006" key="3">
    <source>
        <dbReference type="Google" id="ProtNLM"/>
    </source>
</evidence>
<name>A0A0N9I8N8_9PSEU</name>
<reference evidence="1 2" key="1">
    <citation type="submission" date="2015-07" db="EMBL/GenBank/DDBJ databases">
        <title>Genome sequencing of Kibdelosporangium phytohabitans.</title>
        <authorList>
            <person name="Qin S."/>
            <person name="Xing K."/>
        </authorList>
    </citation>
    <scope>NUCLEOTIDE SEQUENCE [LARGE SCALE GENOMIC DNA]</scope>
    <source>
        <strain evidence="1 2">KLBMP1111</strain>
    </source>
</reference>
<protein>
    <recommendedName>
        <fullName evidence="3">NTP pyrophosphohydrolase MazG putative catalytic core domain-containing protein</fullName>
    </recommendedName>
</protein>
<evidence type="ECO:0000313" key="2">
    <source>
        <dbReference type="Proteomes" id="UP000063699"/>
    </source>
</evidence>
<dbReference type="AlphaFoldDB" id="A0A0N9I8N8"/>
<dbReference type="EMBL" id="CP012752">
    <property type="protein sequence ID" value="ALG12285.1"/>
    <property type="molecule type" value="Genomic_DNA"/>
</dbReference>
<dbReference type="SUPFAM" id="SSF101386">
    <property type="entry name" value="all-alpha NTP pyrophosphatases"/>
    <property type="match status" value="1"/>
</dbReference>
<dbReference type="OrthoDB" id="9807397at2"/>
<sequence length="102" mass="10959">MREVQQKVAKAADKLGLHANAPTLTLALLSEMGRLSDEVLAATANGRRPFRPTEGWEQRLADLAFTVINLADQTGVDLSAALDGTIARHEANAKPVDDLPGW</sequence>
<dbReference type="Proteomes" id="UP000063699">
    <property type="component" value="Chromosome"/>
</dbReference>
<dbReference type="Gene3D" id="1.10.287.1080">
    <property type="entry name" value="MazG-like"/>
    <property type="match status" value="1"/>
</dbReference>